<feature type="compositionally biased region" description="Basic residues" evidence="1">
    <location>
        <begin position="162"/>
        <end position="172"/>
    </location>
</feature>
<dbReference type="Proteomes" id="UP000267821">
    <property type="component" value="Unassembled WGS sequence"/>
</dbReference>
<dbReference type="EMBL" id="ML121559">
    <property type="protein sequence ID" value="RPB21492.1"/>
    <property type="molecule type" value="Genomic_DNA"/>
</dbReference>
<dbReference type="AlphaFoldDB" id="A0A3N4LJ82"/>
<name>A0A3N4LJ82_9PEZI</name>
<sequence length="172" mass="18412">MPHAHCSVPAAPPFNHLHYGGIHGPCLYLASSCYCETIFAIGADHTTVQMGPSSPADLGANILCNTSVVRLWEAALGLLLFRGPGSSNSLHLPSPLVTFITILLSSLYCISDGWSPPLPVCKPVAASFEFVRIRTHAAPSLPPSILSPIPKATPTEENSEKNKRKRPRLCCC</sequence>
<protein>
    <submittedName>
        <fullName evidence="2">Uncharacterized protein</fullName>
    </submittedName>
</protein>
<evidence type="ECO:0000256" key="1">
    <source>
        <dbReference type="SAM" id="MobiDB-lite"/>
    </source>
</evidence>
<feature type="region of interest" description="Disordered" evidence="1">
    <location>
        <begin position="142"/>
        <end position="172"/>
    </location>
</feature>
<evidence type="ECO:0000313" key="2">
    <source>
        <dbReference type="EMBL" id="RPB21492.1"/>
    </source>
</evidence>
<organism evidence="2 3">
    <name type="scientific">Terfezia boudieri ATCC MYA-4762</name>
    <dbReference type="NCBI Taxonomy" id="1051890"/>
    <lineage>
        <taxon>Eukaryota</taxon>
        <taxon>Fungi</taxon>
        <taxon>Dikarya</taxon>
        <taxon>Ascomycota</taxon>
        <taxon>Pezizomycotina</taxon>
        <taxon>Pezizomycetes</taxon>
        <taxon>Pezizales</taxon>
        <taxon>Pezizaceae</taxon>
        <taxon>Terfezia</taxon>
    </lineage>
</organism>
<reference evidence="2 3" key="1">
    <citation type="journal article" date="2018" name="Nat. Ecol. Evol.">
        <title>Pezizomycetes genomes reveal the molecular basis of ectomycorrhizal truffle lifestyle.</title>
        <authorList>
            <person name="Murat C."/>
            <person name="Payen T."/>
            <person name="Noel B."/>
            <person name="Kuo A."/>
            <person name="Morin E."/>
            <person name="Chen J."/>
            <person name="Kohler A."/>
            <person name="Krizsan K."/>
            <person name="Balestrini R."/>
            <person name="Da Silva C."/>
            <person name="Montanini B."/>
            <person name="Hainaut M."/>
            <person name="Levati E."/>
            <person name="Barry K.W."/>
            <person name="Belfiori B."/>
            <person name="Cichocki N."/>
            <person name="Clum A."/>
            <person name="Dockter R.B."/>
            <person name="Fauchery L."/>
            <person name="Guy J."/>
            <person name="Iotti M."/>
            <person name="Le Tacon F."/>
            <person name="Lindquist E.A."/>
            <person name="Lipzen A."/>
            <person name="Malagnac F."/>
            <person name="Mello A."/>
            <person name="Molinier V."/>
            <person name="Miyauchi S."/>
            <person name="Poulain J."/>
            <person name="Riccioni C."/>
            <person name="Rubini A."/>
            <person name="Sitrit Y."/>
            <person name="Splivallo R."/>
            <person name="Traeger S."/>
            <person name="Wang M."/>
            <person name="Zifcakova L."/>
            <person name="Wipf D."/>
            <person name="Zambonelli A."/>
            <person name="Paolocci F."/>
            <person name="Nowrousian M."/>
            <person name="Ottonello S."/>
            <person name="Baldrian P."/>
            <person name="Spatafora J.W."/>
            <person name="Henrissat B."/>
            <person name="Nagy L.G."/>
            <person name="Aury J.M."/>
            <person name="Wincker P."/>
            <person name="Grigoriev I.V."/>
            <person name="Bonfante P."/>
            <person name="Martin F.M."/>
        </authorList>
    </citation>
    <scope>NUCLEOTIDE SEQUENCE [LARGE SCALE GENOMIC DNA]</scope>
    <source>
        <strain evidence="2 3">ATCC MYA-4762</strain>
    </source>
</reference>
<dbReference type="InParanoid" id="A0A3N4LJ82"/>
<proteinExistence type="predicted"/>
<keyword evidence="3" id="KW-1185">Reference proteome</keyword>
<evidence type="ECO:0000313" key="3">
    <source>
        <dbReference type="Proteomes" id="UP000267821"/>
    </source>
</evidence>
<gene>
    <name evidence="2" type="ORF">L211DRAFT_438560</name>
</gene>
<accession>A0A3N4LJ82</accession>